<evidence type="ECO:0000256" key="1">
    <source>
        <dbReference type="ARBA" id="ARBA00008853"/>
    </source>
</evidence>
<feature type="active site" description="Proton donor/acceptor" evidence="2">
    <location>
        <position position="225"/>
    </location>
</feature>
<evidence type="ECO:0000256" key="4">
    <source>
        <dbReference type="SAM" id="MobiDB-lite"/>
    </source>
</evidence>
<dbReference type="InterPro" id="IPR013658">
    <property type="entry name" value="SGL"/>
</dbReference>
<keyword evidence="3" id="KW-0862">Zinc</keyword>
<proteinExistence type="inferred from homology"/>
<evidence type="ECO:0000256" key="3">
    <source>
        <dbReference type="PIRSR" id="PIRSR605511-2"/>
    </source>
</evidence>
<dbReference type="SUPFAM" id="SSF63829">
    <property type="entry name" value="Calcium-dependent phosphotriesterase"/>
    <property type="match status" value="1"/>
</dbReference>
<organism evidence="6 7">
    <name type="scientific">Parafrankia irregularis</name>
    <dbReference type="NCBI Taxonomy" id="795642"/>
    <lineage>
        <taxon>Bacteria</taxon>
        <taxon>Bacillati</taxon>
        <taxon>Actinomycetota</taxon>
        <taxon>Actinomycetes</taxon>
        <taxon>Frankiales</taxon>
        <taxon>Frankiaceae</taxon>
        <taxon>Parafrankia</taxon>
    </lineage>
</organism>
<dbReference type="PANTHER" id="PTHR10907:SF47">
    <property type="entry name" value="REGUCALCIN"/>
    <property type="match status" value="1"/>
</dbReference>
<dbReference type="Pfam" id="PF08450">
    <property type="entry name" value="SGL"/>
    <property type="match status" value="1"/>
</dbReference>
<protein>
    <submittedName>
        <fullName evidence="6">Sugar lactone lactonase YvrE</fullName>
    </submittedName>
</protein>
<feature type="binding site" evidence="3">
    <location>
        <position position="130"/>
    </location>
    <ligand>
        <name>substrate</name>
    </ligand>
</feature>
<keyword evidence="3" id="KW-0479">Metal-binding</keyword>
<feature type="compositionally biased region" description="Pro residues" evidence="4">
    <location>
        <begin position="79"/>
        <end position="99"/>
    </location>
</feature>
<feature type="binding site" evidence="3">
    <location>
        <position position="225"/>
    </location>
    <ligand>
        <name>a divalent metal cation</name>
        <dbReference type="ChEBI" id="CHEBI:60240"/>
    </ligand>
</feature>
<dbReference type="Gene3D" id="2.120.10.30">
    <property type="entry name" value="TolB, C-terminal domain"/>
    <property type="match status" value="1"/>
</dbReference>
<sequence>MTGIHQVTGPVTRHGEGPVWVPSWGGLHLVDMLAGDVLALDTETGAVGRHHVGTVAAAVRPRAGGGAVLALERGFALLDPPPTAPLTPPGPPTGPPALPRSPASPFQAGPAAAAKPRLLPELWPADRGLRMNDGGCDPDGRFYCGSMAYDEATGAGALHRLDPDGTTTVVLSGVTISNGLVWSPDGSRAHYVDTPTGGIDVFDYDPDTGLTGRRPWAAVPRGKPDGLAVDAEGGVWAALWGGAAICRYTAAGDLDEVIALPVPQVTACAFGGADLATLYVTTSTLRTDLERYPTAGAVYAVDVGIRGLPVLPFTG</sequence>
<feature type="region of interest" description="Disordered" evidence="4">
    <location>
        <begin position="79"/>
        <end position="117"/>
    </location>
</feature>
<gene>
    <name evidence="6" type="ORF">Ga0074812_103372</name>
</gene>
<dbReference type="GO" id="GO:0005509">
    <property type="term" value="F:calcium ion binding"/>
    <property type="evidence" value="ECO:0007669"/>
    <property type="project" value="TreeGrafter"/>
</dbReference>
<keyword evidence="7" id="KW-1185">Reference proteome</keyword>
<feature type="compositionally biased region" description="Low complexity" evidence="4">
    <location>
        <begin position="103"/>
        <end position="117"/>
    </location>
</feature>
<feature type="domain" description="SMP-30/Gluconolactonase/LRE-like region" evidence="5">
    <location>
        <begin position="15"/>
        <end position="283"/>
    </location>
</feature>
<dbReference type="RefSeq" id="WP_091272775.1">
    <property type="nucleotide sequence ID" value="NZ_FAOZ01000003.1"/>
</dbReference>
<feature type="binding site" evidence="3">
    <location>
        <position position="150"/>
    </location>
    <ligand>
        <name>substrate</name>
    </ligand>
</feature>
<dbReference type="InterPro" id="IPR011042">
    <property type="entry name" value="6-blade_b-propeller_TolB-like"/>
</dbReference>
<feature type="binding site" evidence="3">
    <location>
        <position position="16"/>
    </location>
    <ligand>
        <name>a divalent metal cation</name>
        <dbReference type="ChEBI" id="CHEBI:60240"/>
    </ligand>
</feature>
<accession>A0A0S4QIE9</accession>
<dbReference type="Proteomes" id="UP000198802">
    <property type="component" value="Unassembled WGS sequence"/>
</dbReference>
<dbReference type="PRINTS" id="PR01790">
    <property type="entry name" value="SMP30FAMILY"/>
</dbReference>
<feature type="binding site" evidence="3">
    <location>
        <position position="132"/>
    </location>
    <ligand>
        <name>substrate</name>
    </ligand>
</feature>
<feature type="binding site" evidence="3">
    <location>
        <position position="178"/>
    </location>
    <ligand>
        <name>a divalent metal cation</name>
        <dbReference type="ChEBI" id="CHEBI:60240"/>
    </ligand>
</feature>
<dbReference type="GO" id="GO:0019853">
    <property type="term" value="P:L-ascorbic acid biosynthetic process"/>
    <property type="evidence" value="ECO:0007669"/>
    <property type="project" value="TreeGrafter"/>
</dbReference>
<dbReference type="AlphaFoldDB" id="A0A0S4QIE9"/>
<dbReference type="InterPro" id="IPR005511">
    <property type="entry name" value="SMP-30"/>
</dbReference>
<reference evidence="7" key="1">
    <citation type="submission" date="2015-11" db="EMBL/GenBank/DDBJ databases">
        <authorList>
            <person name="Varghese N."/>
        </authorList>
    </citation>
    <scope>NUCLEOTIDE SEQUENCE [LARGE SCALE GENOMIC DNA]</scope>
    <source>
        <strain evidence="7">DSM 45899</strain>
    </source>
</reference>
<evidence type="ECO:0000256" key="2">
    <source>
        <dbReference type="PIRSR" id="PIRSR605511-1"/>
    </source>
</evidence>
<comment type="cofactor">
    <cofactor evidence="3">
        <name>Zn(2+)</name>
        <dbReference type="ChEBI" id="CHEBI:29105"/>
    </cofactor>
    <text evidence="3">Binds 1 divalent metal cation per subunit.</text>
</comment>
<dbReference type="EMBL" id="FAOZ01000003">
    <property type="protein sequence ID" value="CUU54882.1"/>
    <property type="molecule type" value="Genomic_DNA"/>
</dbReference>
<name>A0A0S4QIE9_9ACTN</name>
<evidence type="ECO:0000259" key="5">
    <source>
        <dbReference type="Pfam" id="PF08450"/>
    </source>
</evidence>
<evidence type="ECO:0000313" key="7">
    <source>
        <dbReference type="Proteomes" id="UP000198802"/>
    </source>
</evidence>
<dbReference type="PANTHER" id="PTHR10907">
    <property type="entry name" value="REGUCALCIN"/>
    <property type="match status" value="1"/>
</dbReference>
<comment type="similarity">
    <text evidence="1">Belongs to the SMP-30/CGR1 family.</text>
</comment>
<dbReference type="GO" id="GO:0004341">
    <property type="term" value="F:gluconolactonase activity"/>
    <property type="evidence" value="ECO:0007669"/>
    <property type="project" value="TreeGrafter"/>
</dbReference>
<evidence type="ECO:0000313" key="6">
    <source>
        <dbReference type="EMBL" id="CUU54882.1"/>
    </source>
</evidence>